<organism evidence="3 4">
    <name type="scientific">Ophiocordyceps australis</name>
    <dbReference type="NCBI Taxonomy" id="1399860"/>
    <lineage>
        <taxon>Eukaryota</taxon>
        <taxon>Fungi</taxon>
        <taxon>Dikarya</taxon>
        <taxon>Ascomycota</taxon>
        <taxon>Pezizomycotina</taxon>
        <taxon>Sordariomycetes</taxon>
        <taxon>Hypocreomycetidae</taxon>
        <taxon>Hypocreales</taxon>
        <taxon>Ophiocordycipitaceae</taxon>
        <taxon>Ophiocordyceps</taxon>
    </lineage>
</organism>
<dbReference type="OrthoDB" id="10432417at2759"/>
<dbReference type="EMBL" id="NJET01000015">
    <property type="protein sequence ID" value="PHH65697.1"/>
    <property type="molecule type" value="Genomic_DNA"/>
</dbReference>
<feature type="region of interest" description="Disordered" evidence="2">
    <location>
        <begin position="279"/>
        <end position="299"/>
    </location>
</feature>
<feature type="compositionally biased region" description="Basic and acidic residues" evidence="2">
    <location>
        <begin position="130"/>
        <end position="140"/>
    </location>
</feature>
<feature type="coiled-coil region" evidence="1">
    <location>
        <begin position="352"/>
        <end position="396"/>
    </location>
</feature>
<proteinExistence type="predicted"/>
<feature type="region of interest" description="Disordered" evidence="2">
    <location>
        <begin position="130"/>
        <end position="266"/>
    </location>
</feature>
<protein>
    <submittedName>
        <fullName evidence="3">Uncharacterized protein</fullName>
    </submittedName>
</protein>
<evidence type="ECO:0000256" key="1">
    <source>
        <dbReference type="SAM" id="Coils"/>
    </source>
</evidence>
<feature type="compositionally biased region" description="Basic and acidic residues" evidence="2">
    <location>
        <begin position="168"/>
        <end position="211"/>
    </location>
</feature>
<sequence>MVNWPLPNEKSVGYVDELVQQRLKYIWRTQSAGWSHSVRKDFCKLLPKAHVSYSARFPSYHAIVKRHTPMTPAAYMILQTTYGVRQMERIKSWVGFRQDNEWTRGFREGGVLPVDDSAWLKSIREAKDDAMPRKRIKKEEDEVEEDEMEEDEVEEDEMEEDEMEEDEMPRKRIEKEEDEMPCKKIEKEEDEMPRKKIEKREDEMPRKRIEKEEDEMPRKRIKKKEDESSSYASPDAGIDKQEEVPDIDDDKDEQQTAEVKLPTPVTAQLELGGYDAGARQTLHPTLPASAPPSYSGTARKDTGDIAKSCSDSNNPRHAETKANVAIKSEPNAIWSRFIGRRAQDAYQSSNRFGALETQIAELKLLVGALEEKERMLEERTASLAEQKAMLDTLQRRVQMLAEYIAPQE</sequence>
<gene>
    <name evidence="3" type="ORF">CDD81_1783</name>
</gene>
<keyword evidence="1" id="KW-0175">Coiled coil</keyword>
<accession>A0A2C5YAG3</accession>
<evidence type="ECO:0000256" key="2">
    <source>
        <dbReference type="SAM" id="MobiDB-lite"/>
    </source>
</evidence>
<dbReference type="Proteomes" id="UP000226192">
    <property type="component" value="Unassembled WGS sequence"/>
</dbReference>
<dbReference type="AlphaFoldDB" id="A0A2C5YAG3"/>
<reference evidence="3 4" key="1">
    <citation type="submission" date="2017-06" db="EMBL/GenBank/DDBJ databases">
        <title>Ant-infecting Ophiocordyceps genomes reveal a high diversity of potential behavioral manipulation genes and a possible major role for enterotoxins.</title>
        <authorList>
            <person name="De Bekker C."/>
            <person name="Evans H.C."/>
            <person name="Brachmann A."/>
            <person name="Hughes D.P."/>
        </authorList>
    </citation>
    <scope>NUCLEOTIDE SEQUENCE [LARGE SCALE GENOMIC DNA]</scope>
    <source>
        <strain evidence="3 4">Map64</strain>
    </source>
</reference>
<name>A0A2C5YAG3_9HYPO</name>
<evidence type="ECO:0000313" key="3">
    <source>
        <dbReference type="EMBL" id="PHH65697.1"/>
    </source>
</evidence>
<feature type="compositionally biased region" description="Acidic residues" evidence="2">
    <location>
        <begin position="141"/>
        <end position="167"/>
    </location>
</feature>
<evidence type="ECO:0000313" key="4">
    <source>
        <dbReference type="Proteomes" id="UP000226192"/>
    </source>
</evidence>
<keyword evidence="4" id="KW-1185">Reference proteome</keyword>
<comment type="caution">
    <text evidence="3">The sequence shown here is derived from an EMBL/GenBank/DDBJ whole genome shotgun (WGS) entry which is preliminary data.</text>
</comment>